<evidence type="ECO:0000256" key="2">
    <source>
        <dbReference type="ARBA" id="ARBA00003109"/>
    </source>
</evidence>
<dbReference type="InterPro" id="IPR001544">
    <property type="entry name" value="Aminotrans_IV"/>
</dbReference>
<organism evidence="21 22">
    <name type="scientific">Providencia heimbachae ATCC 35613</name>
    <dbReference type="NCBI Taxonomy" id="1354272"/>
    <lineage>
        <taxon>Bacteria</taxon>
        <taxon>Pseudomonadati</taxon>
        <taxon>Pseudomonadota</taxon>
        <taxon>Gammaproteobacteria</taxon>
        <taxon>Enterobacterales</taxon>
        <taxon>Morganellaceae</taxon>
        <taxon>Providencia</taxon>
    </lineage>
</organism>
<keyword evidence="9" id="KW-0289">Folate biosynthesis</keyword>
<evidence type="ECO:0000256" key="1">
    <source>
        <dbReference type="ARBA" id="ARBA00001933"/>
    </source>
</evidence>
<evidence type="ECO:0000256" key="16">
    <source>
        <dbReference type="ARBA" id="ARBA00054027"/>
    </source>
</evidence>
<comment type="catalytic activity">
    <reaction evidence="15">
        <text>4-amino-4-deoxychorismate = 4-aminobenzoate + pyruvate + H(+)</text>
        <dbReference type="Rhea" id="RHEA:16201"/>
        <dbReference type="ChEBI" id="CHEBI:15361"/>
        <dbReference type="ChEBI" id="CHEBI:15378"/>
        <dbReference type="ChEBI" id="CHEBI:17836"/>
        <dbReference type="ChEBI" id="CHEBI:58406"/>
        <dbReference type="EC" id="4.1.3.38"/>
    </reaction>
</comment>
<evidence type="ECO:0000256" key="12">
    <source>
        <dbReference type="ARBA" id="ARBA00048212"/>
    </source>
</evidence>
<dbReference type="GO" id="GO:0008696">
    <property type="term" value="F:4-amino-4-deoxychorismate lyase activity"/>
    <property type="evidence" value="ECO:0007669"/>
    <property type="project" value="UniProtKB-EC"/>
</dbReference>
<dbReference type="InterPro" id="IPR018300">
    <property type="entry name" value="Aminotrans_IV_CS"/>
</dbReference>
<comment type="pathway">
    <text evidence="4">Amino-acid biosynthesis; L-valine biosynthesis; L-valine from pyruvate: step 4/4.</text>
</comment>
<comment type="cofactor">
    <cofactor evidence="1 20">
        <name>pyridoxal 5'-phosphate</name>
        <dbReference type="ChEBI" id="CHEBI:597326"/>
    </cofactor>
</comment>
<dbReference type="Proteomes" id="UP000078224">
    <property type="component" value="Unassembled WGS sequence"/>
</dbReference>
<dbReference type="EC" id="4.1.3.38" evidence="11"/>
<keyword evidence="21" id="KW-0032">Aminotransferase</keyword>
<comment type="pathway">
    <text evidence="3">Amino-acid biosynthesis; L-isoleucine biosynthesis; L-isoleucine from 2-oxobutanoate: step 4/4.</text>
</comment>
<keyword evidence="8 20" id="KW-0663">Pyridoxal phosphate</keyword>
<evidence type="ECO:0000256" key="7">
    <source>
        <dbReference type="ARBA" id="ARBA00013053"/>
    </source>
</evidence>
<protein>
    <recommendedName>
        <fullName evidence="17">Aminodeoxychorismate lyase</fullName>
        <ecNumber evidence="7">2.6.1.42</ecNumber>
        <ecNumber evidence="11">4.1.3.38</ecNumber>
    </recommendedName>
    <alternativeName>
        <fullName evidence="18">4-amino-4-deoxychorismate lyase</fullName>
    </alternativeName>
</protein>
<evidence type="ECO:0000256" key="5">
    <source>
        <dbReference type="ARBA" id="ARBA00005072"/>
    </source>
</evidence>
<evidence type="ECO:0000313" key="22">
    <source>
        <dbReference type="Proteomes" id="UP000078224"/>
    </source>
</evidence>
<comment type="function">
    <text evidence="16">Involved in the biosynthesis of p-aminobenzoate (PABA), a precursor of tetrahydrofolate. Converts 4-amino-4-deoxychorismate into 4-aminobenzoate (PABA) and pyruvate.</text>
</comment>
<dbReference type="InterPro" id="IPR043131">
    <property type="entry name" value="BCAT-like_N"/>
</dbReference>
<dbReference type="InterPro" id="IPR036038">
    <property type="entry name" value="Aminotransferase-like"/>
</dbReference>
<evidence type="ECO:0000256" key="18">
    <source>
        <dbReference type="ARBA" id="ARBA00080135"/>
    </source>
</evidence>
<evidence type="ECO:0000256" key="8">
    <source>
        <dbReference type="ARBA" id="ARBA00022898"/>
    </source>
</evidence>
<accession>A0A1B7JHU4</accession>
<evidence type="ECO:0000256" key="17">
    <source>
        <dbReference type="ARBA" id="ARBA00069174"/>
    </source>
</evidence>
<dbReference type="GO" id="GO:0052654">
    <property type="term" value="F:L-leucine-2-oxoglutarate transaminase activity"/>
    <property type="evidence" value="ECO:0007669"/>
    <property type="project" value="RHEA"/>
</dbReference>
<comment type="catalytic activity">
    <reaction evidence="14">
        <text>L-leucine + 2-oxoglutarate = 4-methyl-2-oxopentanoate + L-glutamate</text>
        <dbReference type="Rhea" id="RHEA:18321"/>
        <dbReference type="ChEBI" id="CHEBI:16810"/>
        <dbReference type="ChEBI" id="CHEBI:17865"/>
        <dbReference type="ChEBI" id="CHEBI:29985"/>
        <dbReference type="ChEBI" id="CHEBI:57427"/>
        <dbReference type="EC" id="2.6.1.42"/>
    </reaction>
</comment>
<evidence type="ECO:0000256" key="11">
    <source>
        <dbReference type="ARBA" id="ARBA00035676"/>
    </source>
</evidence>
<comment type="function">
    <text evidence="2">Acts on leucine, isoleucine and valine.</text>
</comment>
<comment type="pathway">
    <text evidence="5">Amino-acid biosynthesis; L-leucine biosynthesis; L-leucine from 3-methyl-2-oxobutanoate: step 4/4.</text>
</comment>
<comment type="catalytic activity">
    <reaction evidence="12">
        <text>L-valine + 2-oxoglutarate = 3-methyl-2-oxobutanoate + L-glutamate</text>
        <dbReference type="Rhea" id="RHEA:24813"/>
        <dbReference type="ChEBI" id="CHEBI:11851"/>
        <dbReference type="ChEBI" id="CHEBI:16810"/>
        <dbReference type="ChEBI" id="CHEBI:29985"/>
        <dbReference type="ChEBI" id="CHEBI:57762"/>
        <dbReference type="EC" id="2.6.1.42"/>
    </reaction>
</comment>
<keyword evidence="21" id="KW-0808">Transferase</keyword>
<dbReference type="PANTHER" id="PTHR42743">
    <property type="entry name" value="AMINO-ACID AMINOTRANSFERASE"/>
    <property type="match status" value="1"/>
</dbReference>
<dbReference type="InterPro" id="IPR050571">
    <property type="entry name" value="Class-IV_PLP-Dep_Aminotrnsfr"/>
</dbReference>
<dbReference type="EMBL" id="LXEW01000051">
    <property type="protein sequence ID" value="OAT47500.1"/>
    <property type="molecule type" value="Genomic_DNA"/>
</dbReference>
<dbReference type="InterPro" id="IPR043132">
    <property type="entry name" value="BCAT-like_C"/>
</dbReference>
<evidence type="ECO:0000256" key="3">
    <source>
        <dbReference type="ARBA" id="ARBA00004824"/>
    </source>
</evidence>
<dbReference type="EC" id="2.6.1.42" evidence="7"/>
<dbReference type="PANTHER" id="PTHR42743:SF11">
    <property type="entry name" value="AMINODEOXYCHORISMATE LYASE"/>
    <property type="match status" value="1"/>
</dbReference>
<evidence type="ECO:0000256" key="10">
    <source>
        <dbReference type="ARBA" id="ARBA00035633"/>
    </source>
</evidence>
<dbReference type="Gene3D" id="3.20.10.10">
    <property type="entry name" value="D-amino Acid Aminotransferase, subunit A, domain 2"/>
    <property type="match status" value="1"/>
</dbReference>
<sequence length="283" mass="31854">MIAYVNGDFLPEKQATVSIFDRGFLFADAVYEVTAVINGCLVDFDHHIARLQRSCAALKLKLPYSEIELKQIHTQLIEKNNLHEGLVYLQLSRGNAMQRSFLYPEQNINPTLVLFTQKLAIVDSTKAKIGIKVVTVDDIRWQRCDIKTVALLAASMAKEYAHEHGADDALFTKESYVTEGSSSNCFIVTQENKLRTRELNNKILPGITRKAILLLAKEQGLDIIEKAFTVEEMLDAKEVFITSATTLIWPVVMVNEQKIGEGKPGNIAIRLREIYLQTVAENK</sequence>
<evidence type="ECO:0000256" key="20">
    <source>
        <dbReference type="RuleBase" id="RU004516"/>
    </source>
</evidence>
<dbReference type="AlphaFoldDB" id="A0A1B7JHU4"/>
<evidence type="ECO:0000256" key="6">
    <source>
        <dbReference type="ARBA" id="ARBA00009320"/>
    </source>
</evidence>
<dbReference type="CDD" id="cd01558">
    <property type="entry name" value="D-AAT_like"/>
    <property type="match status" value="1"/>
</dbReference>
<dbReference type="SUPFAM" id="SSF56752">
    <property type="entry name" value="D-aminoacid aminotransferase-like PLP-dependent enzymes"/>
    <property type="match status" value="1"/>
</dbReference>
<dbReference type="GO" id="GO:0008652">
    <property type="term" value="P:amino acid biosynthetic process"/>
    <property type="evidence" value="ECO:0007669"/>
    <property type="project" value="UniProtKB-ARBA"/>
</dbReference>
<evidence type="ECO:0000256" key="15">
    <source>
        <dbReference type="ARBA" id="ARBA00049529"/>
    </source>
</evidence>
<dbReference type="GO" id="GO:0052655">
    <property type="term" value="F:L-valine-2-oxoglutarate transaminase activity"/>
    <property type="evidence" value="ECO:0007669"/>
    <property type="project" value="RHEA"/>
</dbReference>
<evidence type="ECO:0000256" key="19">
    <source>
        <dbReference type="RuleBase" id="RU004106"/>
    </source>
</evidence>
<dbReference type="GO" id="GO:0046656">
    <property type="term" value="P:folic acid biosynthetic process"/>
    <property type="evidence" value="ECO:0007669"/>
    <property type="project" value="UniProtKB-KW"/>
</dbReference>
<comment type="caution">
    <text evidence="21">The sequence shown here is derived from an EMBL/GenBank/DDBJ whole genome shotgun (WGS) entry which is preliminary data.</text>
</comment>
<comment type="pathway">
    <text evidence="10">Cofactor biosynthesis; tetrahydrofolate biosynthesis; 4-aminobenzoate from chorismate: step 2/2.</text>
</comment>
<evidence type="ECO:0000256" key="4">
    <source>
        <dbReference type="ARBA" id="ARBA00004931"/>
    </source>
</evidence>
<dbReference type="FunFam" id="3.20.10.10:FF:000002">
    <property type="entry name" value="D-alanine aminotransferase"/>
    <property type="match status" value="1"/>
</dbReference>
<evidence type="ECO:0000256" key="13">
    <source>
        <dbReference type="ARBA" id="ARBA00048798"/>
    </source>
</evidence>
<dbReference type="Pfam" id="PF01063">
    <property type="entry name" value="Aminotran_4"/>
    <property type="match status" value="1"/>
</dbReference>
<dbReference type="NCBIfam" id="NF005209">
    <property type="entry name" value="PRK06680.1"/>
    <property type="match status" value="1"/>
</dbReference>
<dbReference type="PROSITE" id="PS00770">
    <property type="entry name" value="AA_TRANSFER_CLASS_4"/>
    <property type="match status" value="1"/>
</dbReference>
<dbReference type="GO" id="GO:0052656">
    <property type="term" value="F:L-isoleucine-2-oxoglutarate transaminase activity"/>
    <property type="evidence" value="ECO:0007669"/>
    <property type="project" value="RHEA"/>
</dbReference>
<evidence type="ECO:0000256" key="9">
    <source>
        <dbReference type="ARBA" id="ARBA00022909"/>
    </source>
</evidence>
<gene>
    <name evidence="21" type="ORF">M998_3684</name>
</gene>
<evidence type="ECO:0000313" key="21">
    <source>
        <dbReference type="EMBL" id="OAT47500.1"/>
    </source>
</evidence>
<evidence type="ECO:0000256" key="14">
    <source>
        <dbReference type="ARBA" id="ARBA00049229"/>
    </source>
</evidence>
<proteinExistence type="inferred from homology"/>
<reference evidence="21 22" key="1">
    <citation type="submission" date="2016-04" db="EMBL/GenBank/DDBJ databases">
        <title>ATOL: Assembling a taxonomically balanced genome-scale reconstruction of the evolutionary history of the Enterobacteriaceae.</title>
        <authorList>
            <person name="Plunkett G.III."/>
            <person name="Neeno-Eckwall E.C."/>
            <person name="Glasner J.D."/>
            <person name="Perna N.T."/>
        </authorList>
    </citation>
    <scope>NUCLEOTIDE SEQUENCE [LARGE SCALE GENOMIC DNA]</scope>
    <source>
        <strain evidence="21 22">ATCC 35613</strain>
    </source>
</reference>
<keyword evidence="22" id="KW-1185">Reference proteome</keyword>
<name>A0A1B7JHU4_9GAMM</name>
<dbReference type="Gene3D" id="3.30.470.10">
    <property type="match status" value="1"/>
</dbReference>
<comment type="similarity">
    <text evidence="6 19">Belongs to the class-IV pyridoxal-phosphate-dependent aminotransferase family.</text>
</comment>
<dbReference type="GO" id="GO:0005829">
    <property type="term" value="C:cytosol"/>
    <property type="evidence" value="ECO:0007669"/>
    <property type="project" value="TreeGrafter"/>
</dbReference>
<comment type="catalytic activity">
    <reaction evidence="13">
        <text>L-isoleucine + 2-oxoglutarate = (S)-3-methyl-2-oxopentanoate + L-glutamate</text>
        <dbReference type="Rhea" id="RHEA:24801"/>
        <dbReference type="ChEBI" id="CHEBI:16810"/>
        <dbReference type="ChEBI" id="CHEBI:29985"/>
        <dbReference type="ChEBI" id="CHEBI:35146"/>
        <dbReference type="ChEBI" id="CHEBI:58045"/>
        <dbReference type="EC" id="2.6.1.42"/>
    </reaction>
</comment>
<dbReference type="PATRIC" id="fig|1354272.4.peg.3764"/>